<evidence type="ECO:0000256" key="9">
    <source>
        <dbReference type="ARBA" id="ARBA00022989"/>
    </source>
</evidence>
<dbReference type="Pfam" id="PF01292">
    <property type="entry name" value="Ni_hydr_CYTB"/>
    <property type="match status" value="1"/>
</dbReference>
<dbReference type="PANTHER" id="PTHR30529:SF1">
    <property type="entry name" value="CYTOCHROME B561 HOMOLOG 2"/>
    <property type="match status" value="1"/>
</dbReference>
<keyword evidence="11 13" id="KW-0472">Membrane</keyword>
<dbReference type="EMBL" id="JBELOE010000259">
    <property type="protein sequence ID" value="MER2493347.1"/>
    <property type="molecule type" value="Genomic_DNA"/>
</dbReference>
<keyword evidence="3" id="KW-0813">Transport</keyword>
<comment type="subcellular location">
    <subcellularLocation>
        <location evidence="2">Cell membrane</location>
        <topology evidence="2">Multi-pass membrane protein</topology>
    </subcellularLocation>
</comment>
<comment type="cofactor">
    <cofactor evidence="1">
        <name>heme b</name>
        <dbReference type="ChEBI" id="CHEBI:60344"/>
    </cofactor>
</comment>
<dbReference type="RefSeq" id="WP_143870541.1">
    <property type="nucleotide sequence ID" value="NZ_CP041660.1"/>
</dbReference>
<evidence type="ECO:0000313" key="15">
    <source>
        <dbReference type="EMBL" id="MER2493347.1"/>
    </source>
</evidence>
<evidence type="ECO:0000256" key="11">
    <source>
        <dbReference type="ARBA" id="ARBA00023136"/>
    </source>
</evidence>
<name>A0ABV1RKR1_9ALTE</name>
<evidence type="ECO:0000256" key="2">
    <source>
        <dbReference type="ARBA" id="ARBA00004651"/>
    </source>
</evidence>
<evidence type="ECO:0000256" key="4">
    <source>
        <dbReference type="ARBA" id="ARBA00022475"/>
    </source>
</evidence>
<evidence type="ECO:0000256" key="6">
    <source>
        <dbReference type="ARBA" id="ARBA00022692"/>
    </source>
</evidence>
<accession>A0ABV1RKR1</accession>
<proteinExistence type="inferred from homology"/>
<evidence type="ECO:0000256" key="13">
    <source>
        <dbReference type="SAM" id="Phobius"/>
    </source>
</evidence>
<feature type="transmembrane region" description="Helical" evidence="13">
    <location>
        <begin position="90"/>
        <end position="107"/>
    </location>
</feature>
<keyword evidence="6 13" id="KW-0812">Transmembrane</keyword>
<evidence type="ECO:0000313" key="16">
    <source>
        <dbReference type="Proteomes" id="UP001467690"/>
    </source>
</evidence>
<dbReference type="SUPFAM" id="SSF81342">
    <property type="entry name" value="Transmembrane di-heme cytochromes"/>
    <property type="match status" value="1"/>
</dbReference>
<evidence type="ECO:0000256" key="10">
    <source>
        <dbReference type="ARBA" id="ARBA00023004"/>
    </source>
</evidence>
<evidence type="ECO:0000256" key="3">
    <source>
        <dbReference type="ARBA" id="ARBA00022448"/>
    </source>
</evidence>
<organism evidence="15 16">
    <name type="scientific">Catenovulum sediminis</name>
    <dbReference type="NCBI Taxonomy" id="1740262"/>
    <lineage>
        <taxon>Bacteria</taxon>
        <taxon>Pseudomonadati</taxon>
        <taxon>Pseudomonadota</taxon>
        <taxon>Gammaproteobacteria</taxon>
        <taxon>Alteromonadales</taxon>
        <taxon>Alteromonadaceae</taxon>
        <taxon>Catenovulum</taxon>
    </lineage>
</organism>
<gene>
    <name evidence="15" type="ORF">ABS311_15815</name>
</gene>
<keyword evidence="5" id="KW-0349">Heme</keyword>
<comment type="similarity">
    <text evidence="12">Belongs to the cytochrome b561 family.</text>
</comment>
<evidence type="ECO:0000256" key="7">
    <source>
        <dbReference type="ARBA" id="ARBA00022723"/>
    </source>
</evidence>
<dbReference type="InterPro" id="IPR052168">
    <property type="entry name" value="Cytochrome_b561_oxidase"/>
</dbReference>
<feature type="transmembrane region" description="Helical" evidence="13">
    <location>
        <begin position="12"/>
        <end position="32"/>
    </location>
</feature>
<keyword evidence="8" id="KW-0249">Electron transport</keyword>
<comment type="caution">
    <text evidence="15">The sequence shown here is derived from an EMBL/GenBank/DDBJ whole genome shotgun (WGS) entry which is preliminary data.</text>
</comment>
<evidence type="ECO:0000256" key="8">
    <source>
        <dbReference type="ARBA" id="ARBA00022982"/>
    </source>
</evidence>
<feature type="domain" description="Cytochrome b561 bacterial/Ni-hydrogenase" evidence="14">
    <location>
        <begin position="7"/>
        <end position="174"/>
    </location>
</feature>
<dbReference type="Gene3D" id="1.20.950.20">
    <property type="entry name" value="Transmembrane di-heme cytochromes, Chain C"/>
    <property type="match status" value="2"/>
</dbReference>
<keyword evidence="7" id="KW-0479">Metal-binding</keyword>
<feature type="transmembrane region" description="Helical" evidence="13">
    <location>
        <begin position="142"/>
        <end position="159"/>
    </location>
</feature>
<evidence type="ECO:0000256" key="1">
    <source>
        <dbReference type="ARBA" id="ARBA00001970"/>
    </source>
</evidence>
<dbReference type="InterPro" id="IPR011577">
    <property type="entry name" value="Cyt_b561_bac/Ni-Hgenase"/>
</dbReference>
<keyword evidence="10" id="KW-0408">Iron</keyword>
<dbReference type="Proteomes" id="UP001467690">
    <property type="component" value="Unassembled WGS sequence"/>
</dbReference>
<sequence length="174" mass="19938">MNSTDKYSKLTRLCHWLSAILILALFAVGVWMVELSYYDDWYQKAPEQHKNFGLLLLCIMLIRLLSRLVSKAPPGLGKKWEQTAAKVTHIALYILIFLIISTGYLISTASGKDIIWFNWVHVPPIISYQDQQADIAGVVHQYAAYFMIFLAVIHVAAALKHQLIDKHKILQRML</sequence>
<dbReference type="PANTHER" id="PTHR30529">
    <property type="entry name" value="CYTOCHROME B561"/>
    <property type="match status" value="1"/>
</dbReference>
<evidence type="ECO:0000259" key="14">
    <source>
        <dbReference type="Pfam" id="PF01292"/>
    </source>
</evidence>
<evidence type="ECO:0000256" key="12">
    <source>
        <dbReference type="ARBA" id="ARBA00037975"/>
    </source>
</evidence>
<keyword evidence="4" id="KW-1003">Cell membrane</keyword>
<keyword evidence="16" id="KW-1185">Reference proteome</keyword>
<reference evidence="15 16" key="1">
    <citation type="submission" date="2024-06" db="EMBL/GenBank/DDBJ databases">
        <authorList>
            <person name="Chen R.Y."/>
        </authorList>
    </citation>
    <scope>NUCLEOTIDE SEQUENCE [LARGE SCALE GENOMIC DNA]</scope>
    <source>
        <strain evidence="15 16">D2</strain>
    </source>
</reference>
<protein>
    <submittedName>
        <fullName evidence="15">Cytochrome b</fullName>
    </submittedName>
</protein>
<dbReference type="InterPro" id="IPR016174">
    <property type="entry name" value="Di-haem_cyt_TM"/>
</dbReference>
<feature type="transmembrane region" description="Helical" evidence="13">
    <location>
        <begin position="52"/>
        <end position="69"/>
    </location>
</feature>
<evidence type="ECO:0000256" key="5">
    <source>
        <dbReference type="ARBA" id="ARBA00022617"/>
    </source>
</evidence>
<keyword evidence="9 13" id="KW-1133">Transmembrane helix</keyword>